<reference evidence="2 3" key="1">
    <citation type="submission" date="2023-11" db="EMBL/GenBank/DDBJ databases">
        <title>30 novel species of actinomycetes from the DSMZ collection.</title>
        <authorList>
            <person name="Nouioui I."/>
        </authorList>
    </citation>
    <scope>NUCLEOTIDE SEQUENCE [LARGE SCALE GENOMIC DNA]</scope>
    <source>
        <strain evidence="2 3">DSM 41602</strain>
    </source>
</reference>
<evidence type="ECO:0000256" key="1">
    <source>
        <dbReference type="SAM" id="MobiDB-lite"/>
    </source>
</evidence>
<sequence length="122" mass="14138">MWRNLSEAPERSVAQHRRCLRVLVPEAPEIEPESVPVEETSGSPWPTGHRFADRTRARHATVHALLEARHSRRSIQRQLGMTYRTVKRLADAATPQALFIGQWQNRPSALDEYKTYLDDHWS</sequence>
<evidence type="ECO:0000313" key="2">
    <source>
        <dbReference type="EMBL" id="MEE4589918.1"/>
    </source>
</evidence>
<proteinExistence type="predicted"/>
<comment type="caution">
    <text evidence="2">The sequence shown here is derived from an EMBL/GenBank/DDBJ whole genome shotgun (WGS) entry which is preliminary data.</text>
</comment>
<protein>
    <submittedName>
        <fullName evidence="2">Uncharacterized protein</fullName>
    </submittedName>
</protein>
<feature type="compositionally biased region" description="Low complexity" evidence="1">
    <location>
        <begin position="33"/>
        <end position="44"/>
    </location>
</feature>
<name>A0ABD5JN74_9ACTN</name>
<dbReference type="AlphaFoldDB" id="A0ABD5JN74"/>
<organism evidence="2 3">
    <name type="scientific">Streptomyces antimycoticus</name>
    <dbReference type="NCBI Taxonomy" id="68175"/>
    <lineage>
        <taxon>Bacteria</taxon>
        <taxon>Bacillati</taxon>
        <taxon>Actinomycetota</taxon>
        <taxon>Actinomycetes</taxon>
        <taxon>Kitasatosporales</taxon>
        <taxon>Streptomycetaceae</taxon>
        <taxon>Streptomyces</taxon>
        <taxon>Streptomyces violaceusniger group</taxon>
    </lineage>
</organism>
<dbReference type="Proteomes" id="UP001354649">
    <property type="component" value="Unassembled WGS sequence"/>
</dbReference>
<feature type="region of interest" description="Disordered" evidence="1">
    <location>
        <begin position="31"/>
        <end position="51"/>
    </location>
</feature>
<dbReference type="EMBL" id="JAZBJQ010000058">
    <property type="protein sequence ID" value="MEE4589918.1"/>
    <property type="molecule type" value="Genomic_DNA"/>
</dbReference>
<evidence type="ECO:0000313" key="3">
    <source>
        <dbReference type="Proteomes" id="UP001354649"/>
    </source>
</evidence>
<accession>A0ABD5JN74</accession>
<gene>
    <name evidence="2" type="ORF">V2K49_44210</name>
</gene>